<evidence type="ECO:0000313" key="6">
    <source>
        <dbReference type="EMBL" id="KUG20683.1"/>
    </source>
</evidence>
<dbReference type="Pfam" id="PF22982">
    <property type="entry name" value="WHD_HRQ1"/>
    <property type="match status" value="1"/>
</dbReference>
<dbReference type="InterPro" id="IPR027417">
    <property type="entry name" value="P-loop_NTPase"/>
</dbReference>
<proteinExistence type="predicted"/>
<protein>
    <submittedName>
        <fullName evidence="6">Atp-dependent rna helicase, eif-4a family</fullName>
    </submittedName>
</protein>
<keyword evidence="2" id="KW-0378">Hydrolase</keyword>
<dbReference type="AlphaFoldDB" id="A0A0W8FIH1"/>
<dbReference type="EMBL" id="LNQE01001155">
    <property type="protein sequence ID" value="KUG20683.1"/>
    <property type="molecule type" value="Genomic_DNA"/>
</dbReference>
<accession>A0A0W8FIH1</accession>
<dbReference type="CDD" id="cd18797">
    <property type="entry name" value="SF2_C_Hrq"/>
    <property type="match status" value="1"/>
</dbReference>
<gene>
    <name evidence="6" type="ORF">ASZ90_009573</name>
</gene>
<dbReference type="InterPro" id="IPR055227">
    <property type="entry name" value="HRQ1_WHD"/>
</dbReference>
<dbReference type="Pfam" id="PF00271">
    <property type="entry name" value="Helicase_C"/>
    <property type="match status" value="1"/>
</dbReference>
<dbReference type="GO" id="GO:0006289">
    <property type="term" value="P:nucleotide-excision repair"/>
    <property type="evidence" value="ECO:0007669"/>
    <property type="project" value="TreeGrafter"/>
</dbReference>
<dbReference type="Pfam" id="PF09369">
    <property type="entry name" value="MZB"/>
    <property type="match status" value="1"/>
</dbReference>
<dbReference type="InterPro" id="IPR011545">
    <property type="entry name" value="DEAD/DEAH_box_helicase_dom"/>
</dbReference>
<dbReference type="PANTHER" id="PTHR47957:SF3">
    <property type="entry name" value="ATP-DEPENDENT HELICASE HRQ1"/>
    <property type="match status" value="1"/>
</dbReference>
<dbReference type="GO" id="GO:0043138">
    <property type="term" value="F:3'-5' DNA helicase activity"/>
    <property type="evidence" value="ECO:0007669"/>
    <property type="project" value="TreeGrafter"/>
</dbReference>
<dbReference type="Gene3D" id="3.40.50.300">
    <property type="entry name" value="P-loop containing nucleotide triphosphate hydrolases"/>
    <property type="match status" value="2"/>
</dbReference>
<dbReference type="SMART" id="SM00490">
    <property type="entry name" value="HELICc"/>
    <property type="match status" value="1"/>
</dbReference>
<name>A0A0W8FIH1_9ZZZZ</name>
<dbReference type="GO" id="GO:0016787">
    <property type="term" value="F:hydrolase activity"/>
    <property type="evidence" value="ECO:0007669"/>
    <property type="project" value="UniProtKB-KW"/>
</dbReference>
<feature type="domain" description="Helicase C-terminal" evidence="5">
    <location>
        <begin position="272"/>
        <end position="426"/>
    </location>
</feature>
<dbReference type="CDD" id="cd17923">
    <property type="entry name" value="DEXHc_Hrq1-like"/>
    <property type="match status" value="1"/>
</dbReference>
<evidence type="ECO:0000256" key="3">
    <source>
        <dbReference type="ARBA" id="ARBA00022840"/>
    </source>
</evidence>
<dbReference type="InterPro" id="IPR014001">
    <property type="entry name" value="Helicase_ATP-bd"/>
</dbReference>
<dbReference type="PANTHER" id="PTHR47957">
    <property type="entry name" value="ATP-DEPENDENT HELICASE HRQ1"/>
    <property type="match status" value="1"/>
</dbReference>
<reference evidence="6" key="1">
    <citation type="journal article" date="2015" name="Proc. Natl. Acad. Sci. U.S.A.">
        <title>Networks of energetic and metabolic interactions define dynamics in microbial communities.</title>
        <authorList>
            <person name="Embree M."/>
            <person name="Liu J.K."/>
            <person name="Al-Bassam M.M."/>
            <person name="Zengler K."/>
        </authorList>
    </citation>
    <scope>NUCLEOTIDE SEQUENCE</scope>
</reference>
<evidence type="ECO:0000259" key="5">
    <source>
        <dbReference type="PROSITE" id="PS51194"/>
    </source>
</evidence>
<dbReference type="GO" id="GO:0005634">
    <property type="term" value="C:nucleus"/>
    <property type="evidence" value="ECO:0007669"/>
    <property type="project" value="TreeGrafter"/>
</dbReference>
<keyword evidence="6" id="KW-0347">Helicase</keyword>
<dbReference type="SMART" id="SM00487">
    <property type="entry name" value="DEXDc"/>
    <property type="match status" value="1"/>
</dbReference>
<dbReference type="InterPro" id="IPR018973">
    <property type="entry name" value="MZB"/>
</dbReference>
<evidence type="ECO:0000259" key="4">
    <source>
        <dbReference type="PROSITE" id="PS51192"/>
    </source>
</evidence>
<keyword evidence="3" id="KW-0067">ATP-binding</keyword>
<evidence type="ECO:0000256" key="2">
    <source>
        <dbReference type="ARBA" id="ARBA00022801"/>
    </source>
</evidence>
<dbReference type="PROSITE" id="PS51192">
    <property type="entry name" value="HELICASE_ATP_BIND_1"/>
    <property type="match status" value="1"/>
</dbReference>
<evidence type="ECO:0000256" key="1">
    <source>
        <dbReference type="ARBA" id="ARBA00022741"/>
    </source>
</evidence>
<dbReference type="SUPFAM" id="SSF52540">
    <property type="entry name" value="P-loop containing nucleoside triphosphate hydrolases"/>
    <property type="match status" value="1"/>
</dbReference>
<organism evidence="6">
    <name type="scientific">hydrocarbon metagenome</name>
    <dbReference type="NCBI Taxonomy" id="938273"/>
    <lineage>
        <taxon>unclassified sequences</taxon>
        <taxon>metagenomes</taxon>
        <taxon>ecological metagenomes</taxon>
    </lineage>
</organism>
<dbReference type="InterPro" id="IPR002464">
    <property type="entry name" value="DNA/RNA_helicase_DEAH_CS"/>
</dbReference>
<comment type="caution">
    <text evidence="6">The sequence shown here is derived from an EMBL/GenBank/DDBJ whole genome shotgun (WGS) entry which is preliminary data.</text>
</comment>
<dbReference type="InterPro" id="IPR001650">
    <property type="entry name" value="Helicase_C-like"/>
</dbReference>
<feature type="domain" description="Helicase ATP-binding" evidence="4">
    <location>
        <begin position="63"/>
        <end position="242"/>
    </location>
</feature>
<dbReference type="PROSITE" id="PS51194">
    <property type="entry name" value="HELICASE_CTER"/>
    <property type="match status" value="1"/>
</dbReference>
<dbReference type="PROSITE" id="PS00690">
    <property type="entry name" value="DEAH_ATP_HELICASE"/>
    <property type="match status" value="1"/>
</dbReference>
<dbReference type="GO" id="GO:0003676">
    <property type="term" value="F:nucleic acid binding"/>
    <property type="evidence" value="ECO:0007669"/>
    <property type="project" value="InterPro"/>
</dbReference>
<keyword evidence="1" id="KW-0547">Nucleotide-binding</keyword>
<dbReference type="Pfam" id="PF00270">
    <property type="entry name" value="DEAD"/>
    <property type="match status" value="1"/>
</dbReference>
<dbReference type="GO" id="GO:0005524">
    <property type="term" value="F:ATP binding"/>
    <property type="evidence" value="ECO:0007669"/>
    <property type="project" value="UniProtKB-KW"/>
</dbReference>
<sequence length="755" mass="82811">MPAREMIAHLSGSPRHRPYIVHIEALPPRPPRYGTLLRPLPEAIEAYLARKGIRLYTHQCEAVDRLRRNEDIIITTSTASGKTLAFNLPVFERLFEDPAATALYLYPTKALANDQQKAIRELEAFTGIDAGTAVYDGDTPQHRRAAIRERARLVISNPYEMHQILPWHPKWGRFLSGLSYIVIDEAHRYRGVFGSHIAGMIRRLRRICGYYGSNPVFILSTATIANPAEFARRLTGREAAWVGDDGSPHGTKHFVLYNPFADRAEARPAHLETKDLFVACVRQGCRTLCFTASRRMAEVVALGAKDGLRAAGRADQVAAYRAGYLPQERRAIEDGLKEGPLAGVVSTNALELGIDIGSLDGVIISGYPGTMISVWQQAGRAGRQAAESFAILVAFSNPLDQYFMRHPQAFFARPHEHAVIDTENPCILSGHLLCAAAELPLDPGRDAAYFGSDLLAMADSLQAHHLIRKSTRGWVYAGRGRAVDAVRLDALSSETFRIVCNGRLLETMDRRQAYREAHPGALLLHQGETYAVADMDPDQRIIRVKPTDADYHTRPITQVDVTVEGEREQKEMGGGAISLGDVLVSERTVGYRILKGSESVGAEPLDLPPILFRTTALWFTVPEEAECLVRSKGLDLAGGLHAVEHAAIAVMPFYVLCDRRDIGGLSAPCHPWTGRPTIFVYDGYEGGIGLSGKAYDLLPAILCMTHDLVGGCPCEAGCPACIHSPKCGNNNQPLDKAAAFILLDALARACPHSDR</sequence>
<dbReference type="GO" id="GO:0036297">
    <property type="term" value="P:interstrand cross-link repair"/>
    <property type="evidence" value="ECO:0007669"/>
    <property type="project" value="TreeGrafter"/>
</dbReference>